<dbReference type="PANTHER" id="PTHR42693">
    <property type="entry name" value="ARYLSULFATASE FAMILY MEMBER"/>
    <property type="match status" value="1"/>
</dbReference>
<dbReference type="OrthoDB" id="9783154at2"/>
<dbReference type="InterPro" id="IPR017850">
    <property type="entry name" value="Alkaline_phosphatase_core_sf"/>
</dbReference>
<evidence type="ECO:0000256" key="2">
    <source>
        <dbReference type="ARBA" id="ARBA00022723"/>
    </source>
</evidence>
<evidence type="ECO:0000313" key="9">
    <source>
        <dbReference type="Proteomes" id="UP000317977"/>
    </source>
</evidence>
<dbReference type="Gene3D" id="3.40.720.10">
    <property type="entry name" value="Alkaline Phosphatase, subunit A"/>
    <property type="match status" value="1"/>
</dbReference>
<dbReference type="Pfam" id="PF14707">
    <property type="entry name" value="Sulfatase_C"/>
    <property type="match status" value="1"/>
</dbReference>
<dbReference type="GO" id="GO:0004065">
    <property type="term" value="F:arylsulfatase activity"/>
    <property type="evidence" value="ECO:0007669"/>
    <property type="project" value="UniProtKB-EC"/>
</dbReference>
<feature type="domain" description="Sulfatase N-terminal" evidence="7">
    <location>
        <begin position="43"/>
        <end position="365"/>
    </location>
</feature>
<dbReference type="CDD" id="cd16026">
    <property type="entry name" value="GALNS_like"/>
    <property type="match status" value="1"/>
</dbReference>
<dbReference type="Gene3D" id="3.30.1120.10">
    <property type="match status" value="1"/>
</dbReference>
<dbReference type="AlphaFoldDB" id="A0A5C6EEX1"/>
<evidence type="ECO:0000256" key="3">
    <source>
        <dbReference type="ARBA" id="ARBA00022801"/>
    </source>
</evidence>
<feature type="region of interest" description="Disordered" evidence="5">
    <location>
        <begin position="303"/>
        <end position="322"/>
    </location>
</feature>
<feature type="compositionally biased region" description="Gly residues" evidence="5">
    <location>
        <begin position="312"/>
        <end position="322"/>
    </location>
</feature>
<dbReference type="SUPFAM" id="SSF53649">
    <property type="entry name" value="Alkaline phosphatase-like"/>
    <property type="match status" value="1"/>
</dbReference>
<protein>
    <submittedName>
        <fullName evidence="8">Arylsulfatase</fullName>
        <ecNumber evidence="8">3.1.6.1</ecNumber>
    </submittedName>
</protein>
<evidence type="ECO:0000256" key="6">
    <source>
        <dbReference type="SAM" id="SignalP"/>
    </source>
</evidence>
<feature type="chain" id="PRO_5022777459" evidence="6">
    <location>
        <begin position="36"/>
        <end position="496"/>
    </location>
</feature>
<evidence type="ECO:0000256" key="1">
    <source>
        <dbReference type="ARBA" id="ARBA00008779"/>
    </source>
</evidence>
<evidence type="ECO:0000256" key="4">
    <source>
        <dbReference type="ARBA" id="ARBA00022837"/>
    </source>
</evidence>
<keyword evidence="4" id="KW-0106">Calcium</keyword>
<dbReference type="PROSITE" id="PS00523">
    <property type="entry name" value="SULFATASE_1"/>
    <property type="match status" value="1"/>
</dbReference>
<dbReference type="FunFam" id="3.40.720.10:FF:000004">
    <property type="entry name" value="Arylsulfatase E"/>
    <property type="match status" value="1"/>
</dbReference>
<organism evidence="8 9">
    <name type="scientific">Rubripirellula reticaptiva</name>
    <dbReference type="NCBI Taxonomy" id="2528013"/>
    <lineage>
        <taxon>Bacteria</taxon>
        <taxon>Pseudomonadati</taxon>
        <taxon>Planctomycetota</taxon>
        <taxon>Planctomycetia</taxon>
        <taxon>Pirellulales</taxon>
        <taxon>Pirellulaceae</taxon>
        <taxon>Rubripirellula</taxon>
    </lineage>
</organism>
<keyword evidence="6" id="KW-0732">Signal</keyword>
<gene>
    <name evidence="8" type="primary">atsA_82</name>
    <name evidence="8" type="ORF">Poly59_55200</name>
</gene>
<keyword evidence="3 8" id="KW-0378">Hydrolase</keyword>
<dbReference type="InterPro" id="IPR024607">
    <property type="entry name" value="Sulfatase_CS"/>
</dbReference>
<dbReference type="EMBL" id="SJPX01000006">
    <property type="protein sequence ID" value="TWU46547.1"/>
    <property type="molecule type" value="Genomic_DNA"/>
</dbReference>
<keyword evidence="9" id="KW-1185">Reference proteome</keyword>
<feature type="region of interest" description="Disordered" evidence="5">
    <location>
        <begin position="418"/>
        <end position="443"/>
    </location>
</feature>
<evidence type="ECO:0000259" key="7">
    <source>
        <dbReference type="Pfam" id="PF00884"/>
    </source>
</evidence>
<accession>A0A5C6EEX1</accession>
<proteinExistence type="inferred from homology"/>
<dbReference type="InterPro" id="IPR000917">
    <property type="entry name" value="Sulfatase_N"/>
</dbReference>
<dbReference type="PANTHER" id="PTHR42693:SF53">
    <property type="entry name" value="ENDO-4-O-SULFATASE"/>
    <property type="match status" value="1"/>
</dbReference>
<evidence type="ECO:0000313" key="8">
    <source>
        <dbReference type="EMBL" id="TWU46547.1"/>
    </source>
</evidence>
<dbReference type="Pfam" id="PF00884">
    <property type="entry name" value="Sulfatase"/>
    <property type="match status" value="1"/>
</dbReference>
<name>A0A5C6EEX1_9BACT</name>
<keyword evidence="2" id="KW-0479">Metal-binding</keyword>
<dbReference type="EC" id="3.1.6.1" evidence="8"/>
<feature type="signal peptide" evidence="6">
    <location>
        <begin position="1"/>
        <end position="35"/>
    </location>
</feature>
<comment type="similarity">
    <text evidence="1">Belongs to the sulfatase family.</text>
</comment>
<sequence length="496" mass="54234" precursor="true">MNNHAASVNSGTVYACLSIVCSCLLVIIAISDANAATPTERKPNVIIILADDLGYGDLSCYGADDIATPNIDRMASEGIKFNSFYVSPVCSPTRASLITGSHSTRVGIGGVMFPRNNHGLNPHEITLPELLKGQGYATAIIGKWHLGNQDMFQPLVHGFDYWYGTPSSNSQFYYPTIKKYAADCVFREGYTRDGILKRETAACPLVRDNIVIEVPADQTQFTQRYTRETIRFLTQNKDKPFFVYLAHNMPHIPLHASEKFVGSSRRGIYGDTIQELDWSTGEILRALKEIGLDQNTLVIFTSDNGPNTSTGGTAGPLKGGKGSTLEGGVRVPFVARWPGKIPAGIETDEAITGMDLLPTLTKLAGGEVPDERVIDGKDISPLLSATPDAKSPHEAIFYLRGRGVDAIRVGDWKYRIAADKPPKKKGSKGQPAGDSKPKKVSVETLYNLRDSVGEQTNLIDEHPEIAARLKKRMEDFHNELRKNTRPAAVAESTKQD</sequence>
<feature type="region of interest" description="Disordered" evidence="5">
    <location>
        <begin position="477"/>
        <end position="496"/>
    </location>
</feature>
<dbReference type="Proteomes" id="UP000317977">
    <property type="component" value="Unassembled WGS sequence"/>
</dbReference>
<dbReference type="PROSITE" id="PS00149">
    <property type="entry name" value="SULFATASE_2"/>
    <property type="match status" value="1"/>
</dbReference>
<dbReference type="GO" id="GO:0046872">
    <property type="term" value="F:metal ion binding"/>
    <property type="evidence" value="ECO:0007669"/>
    <property type="project" value="UniProtKB-KW"/>
</dbReference>
<comment type="caution">
    <text evidence="8">The sequence shown here is derived from an EMBL/GenBank/DDBJ whole genome shotgun (WGS) entry which is preliminary data.</text>
</comment>
<evidence type="ECO:0000256" key="5">
    <source>
        <dbReference type="SAM" id="MobiDB-lite"/>
    </source>
</evidence>
<dbReference type="RefSeq" id="WP_146537064.1">
    <property type="nucleotide sequence ID" value="NZ_SJPX01000006.1"/>
</dbReference>
<dbReference type="InterPro" id="IPR050738">
    <property type="entry name" value="Sulfatase"/>
</dbReference>
<reference evidence="8 9" key="1">
    <citation type="submission" date="2019-02" db="EMBL/GenBank/DDBJ databases">
        <title>Deep-cultivation of Planctomycetes and their phenomic and genomic characterization uncovers novel biology.</title>
        <authorList>
            <person name="Wiegand S."/>
            <person name="Jogler M."/>
            <person name="Boedeker C."/>
            <person name="Pinto D."/>
            <person name="Vollmers J."/>
            <person name="Rivas-Marin E."/>
            <person name="Kohn T."/>
            <person name="Peeters S.H."/>
            <person name="Heuer A."/>
            <person name="Rast P."/>
            <person name="Oberbeckmann S."/>
            <person name="Bunk B."/>
            <person name="Jeske O."/>
            <person name="Meyerdierks A."/>
            <person name="Storesund J.E."/>
            <person name="Kallscheuer N."/>
            <person name="Luecker S."/>
            <person name="Lage O.M."/>
            <person name="Pohl T."/>
            <person name="Merkel B.J."/>
            <person name="Hornburger P."/>
            <person name="Mueller R.-W."/>
            <person name="Bruemmer F."/>
            <person name="Labrenz M."/>
            <person name="Spormann A.M."/>
            <person name="Op Den Camp H."/>
            <person name="Overmann J."/>
            <person name="Amann R."/>
            <person name="Jetten M.S.M."/>
            <person name="Mascher T."/>
            <person name="Medema M.H."/>
            <person name="Devos D.P."/>
            <person name="Kaster A.-K."/>
            <person name="Ovreas L."/>
            <person name="Rohde M."/>
            <person name="Galperin M.Y."/>
            <person name="Jogler C."/>
        </authorList>
    </citation>
    <scope>NUCLEOTIDE SEQUENCE [LARGE SCALE GENOMIC DNA]</scope>
    <source>
        <strain evidence="8 9">Poly59</strain>
    </source>
</reference>